<dbReference type="EMBL" id="ACJM01000016">
    <property type="protein sequence ID" value="EEG76524.1"/>
    <property type="molecule type" value="Genomic_DNA"/>
</dbReference>
<reference evidence="3 4" key="1">
    <citation type="submission" date="2009-02" db="EMBL/GenBank/DDBJ databases">
        <title>Sequencing of the draft genome and assembly of Dethiobacter alkaliphilus AHT 1.</title>
        <authorList>
            <consortium name="US DOE Joint Genome Institute (JGI-PGF)"/>
            <person name="Lucas S."/>
            <person name="Copeland A."/>
            <person name="Lapidus A."/>
            <person name="Glavina del Rio T."/>
            <person name="Dalin E."/>
            <person name="Tice H."/>
            <person name="Bruce D."/>
            <person name="Goodwin L."/>
            <person name="Pitluck S."/>
            <person name="Larimer F."/>
            <person name="Land M.L."/>
            <person name="Hauser L."/>
            <person name="Muyzer G."/>
        </authorList>
    </citation>
    <scope>NUCLEOTIDE SEQUENCE [LARGE SCALE GENOMIC DNA]</scope>
    <source>
        <strain evidence="3 4">AHT 1</strain>
    </source>
</reference>
<dbReference type="eggNOG" id="COG3144">
    <property type="taxonomic scope" value="Bacteria"/>
</dbReference>
<protein>
    <submittedName>
        <fullName evidence="3">Flagellar hook-length control protein</fullName>
    </submittedName>
</protein>
<sequence>MEAGMLPLLAPLLKAQATAAGQNREEGAPQIGFAGLLAMLQQSEEFDPAQAMLGLQMAGKEEQDSAVLPYLVMALMPQLAGEQTDLEGMAEENHELDMYPDLLAFMAQAPVEQLLEVAVSSDALEASDVADKLVAVAEVPQAIMEEGAESLEPVGQKGNQAEKLASGMSMQDAKAVLQQDVEVAEGSDNEKNGAQLVRPVGERDSNILAAERLGANLAFKQVSGEDSSGVKSKNATELSSEHVQRPLVEHDPFRSLVQTASYNSDKAQVSRAAVVEQVLEKMLLVKEPQGESTLFVRLRPAVLGEVEVRLRMEEGRLVANILTENAQVKETLDGALNQLRQRLEAQQINVAEMTVTVNQEQSSRQGSGFHDFRQTQAGGGDVLPVEAVEEIPPSAVLIPGALDMRA</sequence>
<dbReference type="Pfam" id="PF02120">
    <property type="entry name" value="Flg_hook"/>
    <property type="match status" value="1"/>
</dbReference>
<accession>C0GJH7</accession>
<proteinExistence type="predicted"/>
<dbReference type="InterPro" id="IPR038610">
    <property type="entry name" value="FliK-like_C_sf"/>
</dbReference>
<evidence type="ECO:0000256" key="1">
    <source>
        <dbReference type="SAM" id="Coils"/>
    </source>
</evidence>
<dbReference type="Gene3D" id="3.30.750.140">
    <property type="match status" value="1"/>
</dbReference>
<dbReference type="Proteomes" id="UP000006443">
    <property type="component" value="Unassembled WGS sequence"/>
</dbReference>
<feature type="coiled-coil region" evidence="1">
    <location>
        <begin position="329"/>
        <end position="356"/>
    </location>
</feature>
<keyword evidence="1" id="KW-0175">Coiled coil</keyword>
<dbReference type="AlphaFoldDB" id="C0GJH7"/>
<dbReference type="RefSeq" id="WP_008518237.1">
    <property type="nucleotide sequence ID" value="NZ_ACJM01000016.1"/>
</dbReference>
<comment type="caution">
    <text evidence="3">The sequence shown here is derived from an EMBL/GenBank/DDBJ whole genome shotgun (WGS) entry which is preliminary data.</text>
</comment>
<evidence type="ECO:0000259" key="2">
    <source>
        <dbReference type="Pfam" id="PF02120"/>
    </source>
</evidence>
<keyword evidence="3" id="KW-0282">Flagellum</keyword>
<keyword evidence="3" id="KW-0969">Cilium</keyword>
<gene>
    <name evidence="3" type="ORF">DealDRAFT_2636</name>
</gene>
<organism evidence="3 4">
    <name type="scientific">Dethiobacter alkaliphilus AHT 1</name>
    <dbReference type="NCBI Taxonomy" id="555088"/>
    <lineage>
        <taxon>Bacteria</taxon>
        <taxon>Bacillati</taxon>
        <taxon>Bacillota</taxon>
        <taxon>Dethiobacteria</taxon>
        <taxon>Dethiobacterales</taxon>
        <taxon>Dethiobacteraceae</taxon>
        <taxon>Dethiobacter</taxon>
    </lineage>
</organism>
<evidence type="ECO:0000313" key="4">
    <source>
        <dbReference type="Proteomes" id="UP000006443"/>
    </source>
</evidence>
<feature type="domain" description="Flagellar hook-length control protein-like C-terminal" evidence="2">
    <location>
        <begin position="284"/>
        <end position="362"/>
    </location>
</feature>
<dbReference type="InterPro" id="IPR021136">
    <property type="entry name" value="Flagellar_hook_control-like_C"/>
</dbReference>
<keyword evidence="4" id="KW-1185">Reference proteome</keyword>
<keyword evidence="3" id="KW-0966">Cell projection</keyword>
<name>C0GJH7_DETAL</name>
<evidence type="ECO:0000313" key="3">
    <source>
        <dbReference type="EMBL" id="EEG76524.1"/>
    </source>
</evidence>
<dbReference type="STRING" id="555088.DealDRAFT_2636"/>
<dbReference type="CDD" id="cd17470">
    <property type="entry name" value="T3SS_Flik_C"/>
    <property type="match status" value="1"/>
</dbReference>